<dbReference type="AlphaFoldDB" id="A0A7R9E292"/>
<dbReference type="EMBL" id="OB793094">
    <property type="protein sequence ID" value="CAD7426040.1"/>
    <property type="molecule type" value="Genomic_DNA"/>
</dbReference>
<gene>
    <name evidence="3" type="ORF">TMSB3V08_LOCUS2936</name>
</gene>
<dbReference type="PANTHER" id="PTHR46228:SF2">
    <property type="entry name" value="KELCH REPEAT PROTEIN (AFU_ORTHOLOGUE AFUA_4G14350)"/>
    <property type="match status" value="1"/>
</dbReference>
<dbReference type="PANTHER" id="PTHR46228">
    <property type="entry name" value="KELCH DOMAIN-CONTAINING PROTEIN"/>
    <property type="match status" value="1"/>
</dbReference>
<organism evidence="3">
    <name type="scientific">Timema monikensis</name>
    <dbReference type="NCBI Taxonomy" id="170555"/>
    <lineage>
        <taxon>Eukaryota</taxon>
        <taxon>Metazoa</taxon>
        <taxon>Ecdysozoa</taxon>
        <taxon>Arthropoda</taxon>
        <taxon>Hexapoda</taxon>
        <taxon>Insecta</taxon>
        <taxon>Pterygota</taxon>
        <taxon>Neoptera</taxon>
        <taxon>Polyneoptera</taxon>
        <taxon>Phasmatodea</taxon>
        <taxon>Timematodea</taxon>
        <taxon>Timematoidea</taxon>
        <taxon>Timematidae</taxon>
        <taxon>Timema</taxon>
    </lineage>
</organism>
<protein>
    <submittedName>
        <fullName evidence="3">Uncharacterized protein</fullName>
    </submittedName>
</protein>
<reference evidence="3" key="1">
    <citation type="submission" date="2020-11" db="EMBL/GenBank/DDBJ databases">
        <authorList>
            <person name="Tran Van P."/>
        </authorList>
    </citation>
    <scope>NUCLEOTIDE SEQUENCE</scope>
</reference>
<evidence type="ECO:0000313" key="3">
    <source>
        <dbReference type="EMBL" id="CAD7426040.1"/>
    </source>
</evidence>
<accession>A0A7R9E292</accession>
<name>A0A7R9E292_9NEOP</name>
<proteinExistence type="predicted"/>
<keyword evidence="2" id="KW-0677">Repeat</keyword>
<sequence length="347" mass="39620">MTLHQGGLGTPLTSSLRHAQWCMAGWTKQTPYLVFTYWKHPGVPTILSKNHQSLCINILHHSEIFWHTLNLKLKMTQPSFNHNKALNPVTKQLAKPVKYIIQQPFSLAISPTPSIPLKAITHPVDEVYSVYVSNTLEQWFSKAVLLHPRGPQWFFRGSHRNMMNIRGSPPAYTAVKNSAWSVTCLKWTGDSTSTLSSNCLQKELLMRIVFVQGDCWVLEVPSLRWIQLVHQKCVPRLWHRAQFVGANRLLIVGGHKNNILDMRINKDHAEDMVVIHFSPDPLLRLCLDVVTRYGKQLQSEWTSLPRREHVKLPDTKLSMEYELSLQTAITWERGGGGITTHTSKAES</sequence>
<evidence type="ECO:0000256" key="2">
    <source>
        <dbReference type="ARBA" id="ARBA00022737"/>
    </source>
</evidence>
<evidence type="ECO:0000256" key="1">
    <source>
        <dbReference type="ARBA" id="ARBA00022441"/>
    </source>
</evidence>
<keyword evidence="1" id="KW-0880">Kelch repeat</keyword>